<dbReference type="AlphaFoldDB" id="X0VAK9"/>
<feature type="non-terminal residue" evidence="1">
    <location>
        <position position="1"/>
    </location>
</feature>
<sequence length="99" mass="11094">LHHPHRNVITRVVGAYSKMECDLITRKINIGDRLLICCDGLTNYVRDAELKEIAIFNEPQTACKLLVDLANQRGGSDNISVIITPEIHVMQGKTNILLQ</sequence>
<proteinExistence type="predicted"/>
<dbReference type="Gene3D" id="3.60.40.10">
    <property type="entry name" value="PPM-type phosphatase domain"/>
    <property type="match status" value="1"/>
</dbReference>
<evidence type="ECO:0000313" key="1">
    <source>
        <dbReference type="EMBL" id="GAG08367.1"/>
    </source>
</evidence>
<accession>X0VAK9</accession>
<evidence type="ECO:0008006" key="2">
    <source>
        <dbReference type="Google" id="ProtNLM"/>
    </source>
</evidence>
<reference evidence="1" key="1">
    <citation type="journal article" date="2014" name="Front. Microbiol.">
        <title>High frequency of phylogenetically diverse reductive dehalogenase-homologous genes in deep subseafloor sedimentary metagenomes.</title>
        <authorList>
            <person name="Kawai M."/>
            <person name="Futagami T."/>
            <person name="Toyoda A."/>
            <person name="Takaki Y."/>
            <person name="Nishi S."/>
            <person name="Hori S."/>
            <person name="Arai W."/>
            <person name="Tsubouchi T."/>
            <person name="Morono Y."/>
            <person name="Uchiyama I."/>
            <person name="Ito T."/>
            <person name="Fujiyama A."/>
            <person name="Inagaki F."/>
            <person name="Takami H."/>
        </authorList>
    </citation>
    <scope>NUCLEOTIDE SEQUENCE</scope>
    <source>
        <strain evidence="1">Expedition CK06-06</strain>
    </source>
</reference>
<name>X0VAK9_9ZZZZ</name>
<gene>
    <name evidence="1" type="ORF">S01H1_42639</name>
</gene>
<dbReference type="InterPro" id="IPR036457">
    <property type="entry name" value="PPM-type-like_dom_sf"/>
</dbReference>
<dbReference type="SUPFAM" id="SSF81606">
    <property type="entry name" value="PP2C-like"/>
    <property type="match status" value="1"/>
</dbReference>
<dbReference type="EMBL" id="BARS01027125">
    <property type="protein sequence ID" value="GAG08367.1"/>
    <property type="molecule type" value="Genomic_DNA"/>
</dbReference>
<protein>
    <recommendedName>
        <fullName evidence="2">PPM-type phosphatase domain-containing protein</fullName>
    </recommendedName>
</protein>
<organism evidence="1">
    <name type="scientific">marine sediment metagenome</name>
    <dbReference type="NCBI Taxonomy" id="412755"/>
    <lineage>
        <taxon>unclassified sequences</taxon>
        <taxon>metagenomes</taxon>
        <taxon>ecological metagenomes</taxon>
    </lineage>
</organism>
<comment type="caution">
    <text evidence="1">The sequence shown here is derived from an EMBL/GenBank/DDBJ whole genome shotgun (WGS) entry which is preliminary data.</text>
</comment>